<comment type="subcellular location">
    <subcellularLocation>
        <location evidence="2">Membrane</location>
        <topology evidence="2">Peripheral membrane protein</topology>
    </subcellularLocation>
</comment>
<evidence type="ECO:0000256" key="9">
    <source>
        <dbReference type="ARBA" id="ARBA00022842"/>
    </source>
</evidence>
<dbReference type="FunFam" id="3.30.300.30:FF:000006">
    <property type="entry name" value="Long-chain-fatty-acid--CoA ligase FadD"/>
    <property type="match status" value="1"/>
</dbReference>
<dbReference type="EMBL" id="LKHV02000001">
    <property type="protein sequence ID" value="MCS5707736.1"/>
    <property type="molecule type" value="Genomic_DNA"/>
</dbReference>
<dbReference type="GO" id="GO:0004467">
    <property type="term" value="F:long-chain fatty acid-CoA ligase activity"/>
    <property type="evidence" value="ECO:0007669"/>
    <property type="project" value="UniProtKB-EC"/>
</dbReference>
<evidence type="ECO:0000256" key="1">
    <source>
        <dbReference type="ARBA" id="ARBA00001946"/>
    </source>
</evidence>
<keyword evidence="11" id="KW-0472">Membrane</keyword>
<keyword evidence="6" id="KW-0547">Nucleotide-binding</keyword>
<evidence type="ECO:0000256" key="11">
    <source>
        <dbReference type="ARBA" id="ARBA00023136"/>
    </source>
</evidence>
<accession>A0AAE3HPU2</accession>
<dbReference type="PANTHER" id="PTHR43767:SF8">
    <property type="entry name" value="LONG-CHAIN-FATTY-ACID--COA LIGASE"/>
    <property type="match status" value="1"/>
</dbReference>
<dbReference type="Gene3D" id="2.30.38.10">
    <property type="entry name" value="Luciferase, Domain 3"/>
    <property type="match status" value="1"/>
</dbReference>
<reference evidence="17" key="2">
    <citation type="submission" date="2021-06" db="EMBL/GenBank/DDBJ databases">
        <title>Genomic Description and Analysis of Intracellular Bacteria, Candidatus Berkiella cookevillensis and Candidatus Berkiella aquae.</title>
        <authorList>
            <person name="Kidane D.T."/>
            <person name="Mehari Y.T."/>
            <person name="Rice F.C."/>
            <person name="Arivett B.A."/>
            <person name="Farone A.L."/>
            <person name="Berk S.G."/>
            <person name="Farone M.B."/>
        </authorList>
    </citation>
    <scope>NUCLEOTIDE SEQUENCE</scope>
    <source>
        <strain evidence="17">CC99</strain>
    </source>
</reference>
<dbReference type="GO" id="GO:0005524">
    <property type="term" value="F:ATP binding"/>
    <property type="evidence" value="ECO:0007669"/>
    <property type="project" value="UniProtKB-KW"/>
</dbReference>
<organism evidence="17 18">
    <name type="scientific">Candidatus Berkiella cookevillensis</name>
    <dbReference type="NCBI Taxonomy" id="437022"/>
    <lineage>
        <taxon>Bacteria</taxon>
        <taxon>Pseudomonadati</taxon>
        <taxon>Pseudomonadota</taxon>
        <taxon>Gammaproteobacteria</taxon>
        <taxon>Candidatus Berkiellales</taxon>
        <taxon>Candidatus Berkiellaceae</taxon>
        <taxon>Candidatus Berkiella</taxon>
    </lineage>
</organism>
<comment type="caution">
    <text evidence="17">The sequence shown here is derived from an EMBL/GenBank/DDBJ whole genome shotgun (WGS) entry which is preliminary data.</text>
</comment>
<evidence type="ECO:0000259" key="15">
    <source>
        <dbReference type="Pfam" id="PF00501"/>
    </source>
</evidence>
<evidence type="ECO:0000256" key="14">
    <source>
        <dbReference type="ARBA" id="ARBA00042773"/>
    </source>
</evidence>
<dbReference type="FunFam" id="3.40.50.12780:FF:000003">
    <property type="entry name" value="Long-chain-fatty-acid--CoA ligase FadD"/>
    <property type="match status" value="1"/>
</dbReference>
<dbReference type="Gene3D" id="3.40.50.980">
    <property type="match status" value="2"/>
</dbReference>
<reference evidence="17" key="1">
    <citation type="journal article" date="2016" name="Genome Announc.">
        <title>Draft Genome Sequences of Two Novel Amoeba-Resistant Intranuclear Bacteria, 'Candidatus Berkiella cookevillensis' and 'Candidatus Berkiella aquae'.</title>
        <authorList>
            <person name="Mehari Y.T."/>
            <person name="Arivett B.A."/>
            <person name="Farone A.L."/>
            <person name="Gunderson J.H."/>
            <person name="Farone M.B."/>
        </authorList>
    </citation>
    <scope>NUCLEOTIDE SEQUENCE</scope>
    <source>
        <strain evidence="17">CC99</strain>
    </source>
</reference>
<dbReference type="PROSITE" id="PS00455">
    <property type="entry name" value="AMP_BINDING"/>
    <property type="match status" value="1"/>
</dbReference>
<keyword evidence="9" id="KW-0460">Magnesium</keyword>
<protein>
    <recommendedName>
        <fullName evidence="13">Long-chain-fatty-acid--CoA ligase</fullName>
        <ecNumber evidence="12">6.2.1.3</ecNumber>
    </recommendedName>
    <alternativeName>
        <fullName evidence="14">Long-chain acyl-CoA synthetase</fullName>
    </alternativeName>
</protein>
<evidence type="ECO:0000256" key="2">
    <source>
        <dbReference type="ARBA" id="ARBA00004170"/>
    </source>
</evidence>
<proteinExistence type="inferred from homology"/>
<evidence type="ECO:0000256" key="6">
    <source>
        <dbReference type="ARBA" id="ARBA00022741"/>
    </source>
</evidence>
<dbReference type="SUPFAM" id="SSF56801">
    <property type="entry name" value="Acetyl-CoA synthetase-like"/>
    <property type="match status" value="1"/>
</dbReference>
<feature type="domain" description="AMP-dependent synthetase/ligase" evidence="15">
    <location>
        <begin position="37"/>
        <end position="426"/>
    </location>
</feature>
<dbReference type="InterPro" id="IPR045851">
    <property type="entry name" value="AMP-bd_C_sf"/>
</dbReference>
<comment type="cofactor">
    <cofactor evidence="1">
        <name>Mg(2+)</name>
        <dbReference type="ChEBI" id="CHEBI:18420"/>
    </cofactor>
</comment>
<keyword evidence="8" id="KW-0067">ATP-binding</keyword>
<dbReference type="Gene3D" id="3.30.300.30">
    <property type="match status" value="1"/>
</dbReference>
<dbReference type="CDD" id="cd05936">
    <property type="entry name" value="FC-FACS_FadD_like"/>
    <property type="match status" value="1"/>
</dbReference>
<dbReference type="EC" id="6.2.1.3" evidence="12"/>
<dbReference type="Pfam" id="PF00501">
    <property type="entry name" value="AMP-binding"/>
    <property type="match status" value="1"/>
</dbReference>
<comment type="pathway">
    <text evidence="3">Lipid metabolism; fatty acid beta-oxidation.</text>
</comment>
<evidence type="ECO:0000256" key="13">
    <source>
        <dbReference type="ARBA" id="ARBA00039545"/>
    </source>
</evidence>
<evidence type="ECO:0000313" key="18">
    <source>
        <dbReference type="Proteomes" id="UP000051494"/>
    </source>
</evidence>
<keyword evidence="7" id="KW-0276">Fatty acid metabolism</keyword>
<dbReference type="Pfam" id="PF13193">
    <property type="entry name" value="AMP-binding_C"/>
    <property type="match status" value="1"/>
</dbReference>
<dbReference type="InterPro" id="IPR050237">
    <property type="entry name" value="ATP-dep_AMP-bd_enzyme"/>
</dbReference>
<dbReference type="AlphaFoldDB" id="A0AAE3HPU2"/>
<evidence type="ECO:0000259" key="16">
    <source>
        <dbReference type="Pfam" id="PF13193"/>
    </source>
</evidence>
<name>A0AAE3HPU2_9GAMM</name>
<evidence type="ECO:0000256" key="12">
    <source>
        <dbReference type="ARBA" id="ARBA00026121"/>
    </source>
</evidence>
<dbReference type="InterPro" id="IPR025110">
    <property type="entry name" value="AMP-bd_C"/>
</dbReference>
<dbReference type="InterPro" id="IPR000873">
    <property type="entry name" value="AMP-dep_synth/lig_dom"/>
</dbReference>
<comment type="similarity">
    <text evidence="4">Belongs to the ATP-dependent AMP-binding enzyme family.</text>
</comment>
<sequence>MRKESGVDKIWLNSYEEGVSKDINPDSVPSLMHYIEECFNEHRNKTCYTNMGVDLSYDQIDTMSKAFAGFLQKKCQLKKGDRVAIMMPNLLQYPIAMIGILRAGLTVVNVNPLYTARELTHQLADSGAKAIVVLQNFAHTVEKSLPKTDVKHVIVTQIGDLFPGLKGHIVNLVVKYIKKMVPAWNIPQAISFNQTINASYIQQYERPDLNGSDIAYLQYTGGTTGVSKGAMLTHRNMISNVLQATAWISPLDRNNLHGGIVTALPLYHIFSLTANCLTFLKVGIPNILITNPRDIPGFVKELKRQPFSVLTGVNTLFNALVHNEAFKQLDFSNFRFTLGGGMSVQRAVAEQWQKVTGVPLVEAYGLTEACPAVTINPIKNKTFNGSIGLPIPSTEVKIVDENGREVSIGEAGELCVRGPQVMKGYWNQPDKTAEVIIDGWLYTGDMATIDQEGFVRIVDRKKDIIIISGFNVYPNEVEDVIASLSGVKEVAVVGVDAGVQGEKVKAFIVKSDPNLTAEKVIEHCRIELTNYKVPKEVEFRDELPKTNVGKVLRRALREEK</sequence>
<evidence type="ECO:0000256" key="5">
    <source>
        <dbReference type="ARBA" id="ARBA00022598"/>
    </source>
</evidence>
<evidence type="ECO:0000256" key="3">
    <source>
        <dbReference type="ARBA" id="ARBA00005005"/>
    </source>
</evidence>
<dbReference type="InterPro" id="IPR020845">
    <property type="entry name" value="AMP-binding_CS"/>
</dbReference>
<feature type="domain" description="AMP-binding enzyme C-terminal" evidence="16">
    <location>
        <begin position="476"/>
        <end position="550"/>
    </location>
</feature>
<evidence type="ECO:0000313" key="17">
    <source>
        <dbReference type="EMBL" id="MCS5707736.1"/>
    </source>
</evidence>
<evidence type="ECO:0000256" key="8">
    <source>
        <dbReference type="ARBA" id="ARBA00022840"/>
    </source>
</evidence>
<gene>
    <name evidence="17" type="ORF">CC99x_002330</name>
</gene>
<dbReference type="GO" id="GO:0016020">
    <property type="term" value="C:membrane"/>
    <property type="evidence" value="ECO:0007669"/>
    <property type="project" value="UniProtKB-SubCell"/>
</dbReference>
<keyword evidence="10" id="KW-0443">Lipid metabolism</keyword>
<dbReference type="PANTHER" id="PTHR43767">
    <property type="entry name" value="LONG-CHAIN-FATTY-ACID--COA LIGASE"/>
    <property type="match status" value="1"/>
</dbReference>
<keyword evidence="18" id="KW-1185">Reference proteome</keyword>
<keyword evidence="5" id="KW-0436">Ligase</keyword>
<evidence type="ECO:0000256" key="10">
    <source>
        <dbReference type="ARBA" id="ARBA00023098"/>
    </source>
</evidence>
<evidence type="ECO:0000256" key="4">
    <source>
        <dbReference type="ARBA" id="ARBA00006432"/>
    </source>
</evidence>
<dbReference type="Proteomes" id="UP000051494">
    <property type="component" value="Unassembled WGS sequence"/>
</dbReference>
<evidence type="ECO:0000256" key="7">
    <source>
        <dbReference type="ARBA" id="ARBA00022832"/>
    </source>
</evidence>